<feature type="compositionally biased region" description="Pro residues" evidence="4">
    <location>
        <begin position="753"/>
        <end position="771"/>
    </location>
</feature>
<dbReference type="SUPFAM" id="SSF49879">
    <property type="entry name" value="SMAD/FHA domain"/>
    <property type="match status" value="1"/>
</dbReference>
<dbReference type="InterPro" id="IPR008984">
    <property type="entry name" value="SMAD_FHA_dom_sf"/>
</dbReference>
<feature type="compositionally biased region" description="Polar residues" evidence="4">
    <location>
        <begin position="889"/>
        <end position="898"/>
    </location>
</feature>
<evidence type="ECO:0000259" key="5">
    <source>
        <dbReference type="PROSITE" id="PS50006"/>
    </source>
</evidence>
<dbReference type="InterPro" id="IPR045178">
    <property type="entry name" value="Fhl1/FHA1"/>
</dbReference>
<accession>A0AAN6DPK2</accession>
<dbReference type="GO" id="GO:0043565">
    <property type="term" value="F:sequence-specific DNA binding"/>
    <property type="evidence" value="ECO:0007669"/>
    <property type="project" value="InterPro"/>
</dbReference>
<evidence type="ECO:0000256" key="1">
    <source>
        <dbReference type="ARBA" id="ARBA00023125"/>
    </source>
</evidence>
<feature type="region of interest" description="Disordered" evidence="4">
    <location>
        <begin position="737"/>
        <end position="898"/>
    </location>
</feature>
<dbReference type="Gene3D" id="1.10.10.10">
    <property type="entry name" value="Winged helix-like DNA-binding domain superfamily/Winged helix DNA-binding domain"/>
    <property type="match status" value="1"/>
</dbReference>
<feature type="compositionally biased region" description="Low complexity" evidence="4">
    <location>
        <begin position="857"/>
        <end position="869"/>
    </location>
</feature>
<feature type="compositionally biased region" description="Acidic residues" evidence="4">
    <location>
        <begin position="456"/>
        <end position="466"/>
    </location>
</feature>
<name>A0AAN6DPK2_9EURO</name>
<dbReference type="PANTHER" id="PTHR21712:SF29">
    <property type="entry name" value="PRE-RRNA-PROCESSING PROTEIN FHL1"/>
    <property type="match status" value="1"/>
</dbReference>
<keyword evidence="2 3" id="KW-0539">Nucleus</keyword>
<dbReference type="InterPro" id="IPR001766">
    <property type="entry name" value="Fork_head_dom"/>
</dbReference>
<dbReference type="EMBL" id="MU404363">
    <property type="protein sequence ID" value="KAI1608420.1"/>
    <property type="molecule type" value="Genomic_DNA"/>
</dbReference>
<dbReference type="InterPro" id="IPR000253">
    <property type="entry name" value="FHA_dom"/>
</dbReference>
<feature type="domain" description="Fork-head" evidence="6">
    <location>
        <begin position="654"/>
        <end position="745"/>
    </location>
</feature>
<feature type="domain" description="FHA" evidence="5">
    <location>
        <begin position="373"/>
        <end position="423"/>
    </location>
</feature>
<feature type="compositionally biased region" description="Basic and acidic residues" evidence="4">
    <location>
        <begin position="1060"/>
        <end position="1072"/>
    </location>
</feature>
<evidence type="ECO:0000259" key="6">
    <source>
        <dbReference type="PROSITE" id="PS50039"/>
    </source>
</evidence>
<feature type="region of interest" description="Disordered" evidence="4">
    <location>
        <begin position="979"/>
        <end position="1072"/>
    </location>
</feature>
<dbReference type="PROSITE" id="PS50006">
    <property type="entry name" value="FHA_DOMAIN"/>
    <property type="match status" value="1"/>
</dbReference>
<dbReference type="InterPro" id="IPR030456">
    <property type="entry name" value="TF_fork_head_CS_2"/>
</dbReference>
<organism evidence="7 8">
    <name type="scientific">Exophiala viscosa</name>
    <dbReference type="NCBI Taxonomy" id="2486360"/>
    <lineage>
        <taxon>Eukaryota</taxon>
        <taxon>Fungi</taxon>
        <taxon>Dikarya</taxon>
        <taxon>Ascomycota</taxon>
        <taxon>Pezizomycotina</taxon>
        <taxon>Eurotiomycetes</taxon>
        <taxon>Chaetothyriomycetidae</taxon>
        <taxon>Chaetothyriales</taxon>
        <taxon>Herpotrichiellaceae</taxon>
        <taxon>Exophiala</taxon>
    </lineage>
</organism>
<dbReference type="Pfam" id="PF00498">
    <property type="entry name" value="FHA"/>
    <property type="match status" value="1"/>
</dbReference>
<dbReference type="Pfam" id="PF00250">
    <property type="entry name" value="Forkhead"/>
    <property type="match status" value="1"/>
</dbReference>
<feature type="region of interest" description="Disordered" evidence="4">
    <location>
        <begin position="243"/>
        <end position="316"/>
    </location>
</feature>
<dbReference type="GO" id="GO:0003700">
    <property type="term" value="F:DNA-binding transcription factor activity"/>
    <property type="evidence" value="ECO:0007669"/>
    <property type="project" value="InterPro"/>
</dbReference>
<dbReference type="GO" id="GO:0060962">
    <property type="term" value="P:regulation of ribosomal protein gene transcription by RNA polymerase II"/>
    <property type="evidence" value="ECO:0007669"/>
    <property type="project" value="InterPro"/>
</dbReference>
<dbReference type="Gene3D" id="2.60.200.20">
    <property type="match status" value="1"/>
</dbReference>
<dbReference type="GO" id="GO:0005634">
    <property type="term" value="C:nucleus"/>
    <property type="evidence" value="ECO:0007669"/>
    <property type="project" value="UniProtKB-SubCell"/>
</dbReference>
<protein>
    <recommendedName>
        <fullName evidence="9">Fork-head domain-containing protein</fullName>
    </recommendedName>
</protein>
<comment type="subcellular location">
    <subcellularLocation>
        <location evidence="3">Nucleus</location>
    </subcellularLocation>
</comment>
<feature type="compositionally biased region" description="Pro residues" evidence="4">
    <location>
        <begin position="801"/>
        <end position="816"/>
    </location>
</feature>
<evidence type="ECO:0000256" key="3">
    <source>
        <dbReference type="PROSITE-ProRule" id="PRU00089"/>
    </source>
</evidence>
<dbReference type="Proteomes" id="UP001203852">
    <property type="component" value="Unassembled WGS sequence"/>
</dbReference>
<dbReference type="SMART" id="SM00339">
    <property type="entry name" value="FH"/>
    <property type="match status" value="1"/>
</dbReference>
<dbReference type="InterPro" id="IPR036390">
    <property type="entry name" value="WH_DNA-bd_sf"/>
</dbReference>
<feature type="compositionally biased region" description="Low complexity" evidence="4">
    <location>
        <begin position="1022"/>
        <end position="1035"/>
    </location>
</feature>
<evidence type="ECO:0008006" key="9">
    <source>
        <dbReference type="Google" id="ProtNLM"/>
    </source>
</evidence>
<evidence type="ECO:0000256" key="2">
    <source>
        <dbReference type="ARBA" id="ARBA00023242"/>
    </source>
</evidence>
<feature type="DNA-binding region" description="Fork-head" evidence="3">
    <location>
        <begin position="654"/>
        <end position="745"/>
    </location>
</feature>
<feature type="compositionally biased region" description="Polar residues" evidence="4">
    <location>
        <begin position="27"/>
        <end position="39"/>
    </location>
</feature>
<keyword evidence="8" id="KW-1185">Reference proteome</keyword>
<feature type="region of interest" description="Disordered" evidence="4">
    <location>
        <begin position="83"/>
        <end position="107"/>
    </location>
</feature>
<feature type="compositionally biased region" description="Polar residues" evidence="4">
    <location>
        <begin position="473"/>
        <end position="507"/>
    </location>
</feature>
<gene>
    <name evidence="7" type="ORF">EDD36DRAFT_98576</name>
</gene>
<feature type="region of interest" description="Disordered" evidence="4">
    <location>
        <begin position="453"/>
        <end position="652"/>
    </location>
</feature>
<feature type="compositionally biased region" description="Polar residues" evidence="4">
    <location>
        <begin position="87"/>
        <end position="99"/>
    </location>
</feature>
<dbReference type="InterPro" id="IPR036388">
    <property type="entry name" value="WH-like_DNA-bd_sf"/>
</dbReference>
<feature type="compositionally biased region" description="Low complexity" evidence="4">
    <location>
        <begin position="980"/>
        <end position="1014"/>
    </location>
</feature>
<dbReference type="PANTHER" id="PTHR21712">
    <property type="entry name" value="PRE-RRNA-PROCESSING PROTEIN FHL1"/>
    <property type="match status" value="1"/>
</dbReference>
<dbReference type="PROSITE" id="PS00658">
    <property type="entry name" value="FORK_HEAD_2"/>
    <property type="match status" value="1"/>
</dbReference>
<dbReference type="SUPFAM" id="SSF46785">
    <property type="entry name" value="Winged helix' DNA-binding domain"/>
    <property type="match status" value="1"/>
</dbReference>
<dbReference type="AlphaFoldDB" id="A0AAN6DPK2"/>
<evidence type="ECO:0000313" key="8">
    <source>
        <dbReference type="Proteomes" id="UP001203852"/>
    </source>
</evidence>
<comment type="caution">
    <text evidence="7">The sequence shown here is derived from an EMBL/GenBank/DDBJ whole genome shotgun (WGS) entry which is preliminary data.</text>
</comment>
<dbReference type="PROSITE" id="PS50039">
    <property type="entry name" value="FORK_HEAD_3"/>
    <property type="match status" value="1"/>
</dbReference>
<evidence type="ECO:0000313" key="7">
    <source>
        <dbReference type="EMBL" id="KAI1608420.1"/>
    </source>
</evidence>
<feature type="compositionally biased region" description="Basic and acidic residues" evidence="4">
    <location>
        <begin position="540"/>
        <end position="554"/>
    </location>
</feature>
<feature type="region of interest" description="Disordered" evidence="4">
    <location>
        <begin position="1"/>
        <end position="64"/>
    </location>
</feature>
<keyword evidence="1 3" id="KW-0238">DNA-binding</keyword>
<reference evidence="7" key="1">
    <citation type="journal article" date="2022" name="bioRxiv">
        <title>Deciphering the potential niche of two novel black yeast fungi from a biological soil crust based on their genomes, phenotypes, and melanin regulation.</title>
        <authorList>
            <consortium name="DOE Joint Genome Institute"/>
            <person name="Carr E.C."/>
            <person name="Barton Q."/>
            <person name="Grambo S."/>
            <person name="Sullivan M."/>
            <person name="Renfro C.M."/>
            <person name="Kuo A."/>
            <person name="Pangilinan J."/>
            <person name="Lipzen A."/>
            <person name="Keymanesh K."/>
            <person name="Savage E."/>
            <person name="Barry K."/>
            <person name="Grigoriev I.V."/>
            <person name="Riekhof W.R."/>
            <person name="Harris S.S."/>
        </authorList>
    </citation>
    <scope>NUCLEOTIDE SEQUENCE</scope>
    <source>
        <strain evidence="7">JF 03-4F</strain>
    </source>
</reference>
<sequence length="1072" mass="116562">MSSQAIATSARGLPDFPSPSIDLHNFQEPTWSDHSNPHNNDSKDEAEQIESDQEGHSWVEMDAQQRNQAVGNLLAALAPLSPTLNAKTPNVKTEQQEPPTNAGEDRMEVTDDAPVQSASNEPYSILHQADTNHNMSLPPLPPLPTDDFMTDVAPEPFSSAIPSDLLEASQATLIGEAPMAMDYQESQPPLASQDVPNERREIEAFAKIEFEDGNYYITTYACELGRDAFAYKAALARAEEAAQAERDRAQSSSGRRSGLSEGMPRPGDSQVQGSVVSEAGGFGGVDDAPMVQDGQRADGHVLGSNSSERSGGSIVKPQEVLINPPLIPFDYHKMAERQAQHEQENLLEQDTEQPAPVTADHIPDADNCPLIPIHAMRTAEKSEVENHKSISRRHVKIEWDFKEEYFQMRILGRNGAFLDDEYLTRGSVRRLRDGSKIQISDVWMTFRLPGRNAELPSDESEREEFELTPPPQESLSPISNDEEQSLSPSRSGKTRTKVTLTFTQKPSPTVPDGPDGPDGQSMPLKKRGPGRPPKDGIMSTRERKEREKAQKLAEAKAANGGRTPPPGLMRGKFPKPPVIKEEEPVLVESKPEKRKYKKRRREDGEVLQSIEGSGEVDVPSEPENAPPSKKARQSKSPSPEYPPVESLTEEQLARPSEPYARLIYDILIDIHPEALPLKQIYRALKLKFPFFVHRVDSEGWQSSVRHNLNQEYEKLFDKAKKEGKGFFWKAIPGALQPQAERRRAAQQAAAAKPKPPPAPRQNPQQGPPPPLNWQNSTPYPQQNGMPPRGPPPPFFVQGPNGPMPPPPNGMPWPPPGASASPGPNGRPPQVPPGQKGQPFYPPPQAGQLPFSSPQPPLAGAGQQAPGKPGVSQSTSGGALPGPPPPPPITSSASRNMPCTTDGLLAIRRFETAMYEQVGNSSKIEEWQQVFASVKRRLLHGAPHSLQPGGENREELTIMAHVRNFIERFKNPNFVGFSNTGSPAPSNAANTANGPGASGAPMAATMPTPGQETSTPQPPPQSTPAEAPSAPANAPTKMEGVQAVEEPAKAAELPNQPATPADDKMDVDTKPAV</sequence>
<proteinExistence type="predicted"/>
<feature type="compositionally biased region" description="Low complexity" evidence="4">
    <location>
        <begin position="251"/>
        <end position="260"/>
    </location>
</feature>
<evidence type="ECO:0000256" key="4">
    <source>
        <dbReference type="SAM" id="MobiDB-lite"/>
    </source>
</evidence>